<dbReference type="GeneID" id="19464224"/>
<accession>S3DBN3</accession>
<evidence type="ECO:0008006" key="3">
    <source>
        <dbReference type="Google" id="ProtNLM"/>
    </source>
</evidence>
<dbReference type="EMBL" id="KE145353">
    <property type="protein sequence ID" value="EPE35832.1"/>
    <property type="molecule type" value="Genomic_DNA"/>
</dbReference>
<protein>
    <recommendedName>
        <fullName evidence="3">Protein kinase-like (PK-like)</fullName>
    </recommendedName>
</protein>
<dbReference type="RefSeq" id="XP_008076650.1">
    <property type="nucleotide sequence ID" value="XM_008078459.1"/>
</dbReference>
<sequence>MWKESDGTLFVVMERLPGQPLDALWPSLPEADKTTILQKTRSILDVIRTIPPPDFFGSVDKRHIPHHLFYWPEYPEEISGPYTGEHALIQGLVKKSKLTAKDNGRYSYLADFFQEQITSCPFCWWKETRLYSLGFATEEHFGRESVRHGWQD</sequence>
<dbReference type="KEGG" id="glz:GLAREA_05170"/>
<reference evidence="1 2" key="1">
    <citation type="journal article" date="2013" name="BMC Genomics">
        <title>Genomics-driven discovery of the pneumocandin biosynthetic gene cluster in the fungus Glarea lozoyensis.</title>
        <authorList>
            <person name="Chen L."/>
            <person name="Yue Q."/>
            <person name="Zhang X."/>
            <person name="Xiang M."/>
            <person name="Wang C."/>
            <person name="Li S."/>
            <person name="Che Y."/>
            <person name="Ortiz-Lopez F.J."/>
            <person name="Bills G.F."/>
            <person name="Liu X."/>
            <person name="An Z."/>
        </authorList>
    </citation>
    <scope>NUCLEOTIDE SEQUENCE [LARGE SCALE GENOMIC DNA]</scope>
    <source>
        <strain evidence="2">ATCC 20868 / MF5171</strain>
    </source>
</reference>
<evidence type="ECO:0000313" key="1">
    <source>
        <dbReference type="EMBL" id="EPE35832.1"/>
    </source>
</evidence>
<dbReference type="OrthoDB" id="4177236at2759"/>
<gene>
    <name evidence="1" type="ORF">GLAREA_05170</name>
</gene>
<dbReference type="Proteomes" id="UP000016922">
    <property type="component" value="Unassembled WGS sequence"/>
</dbReference>
<organism evidence="1 2">
    <name type="scientific">Glarea lozoyensis (strain ATCC 20868 / MF5171)</name>
    <dbReference type="NCBI Taxonomy" id="1116229"/>
    <lineage>
        <taxon>Eukaryota</taxon>
        <taxon>Fungi</taxon>
        <taxon>Dikarya</taxon>
        <taxon>Ascomycota</taxon>
        <taxon>Pezizomycotina</taxon>
        <taxon>Leotiomycetes</taxon>
        <taxon>Helotiales</taxon>
        <taxon>Helotiaceae</taxon>
        <taxon>Glarea</taxon>
    </lineage>
</organism>
<name>S3DBN3_GLAL2</name>
<evidence type="ECO:0000313" key="2">
    <source>
        <dbReference type="Proteomes" id="UP000016922"/>
    </source>
</evidence>
<proteinExistence type="predicted"/>
<dbReference type="AlphaFoldDB" id="S3DBN3"/>
<dbReference type="HOGENOM" id="CLU_1722541_0_0_1"/>
<dbReference type="eggNOG" id="ENOG502SMIE">
    <property type="taxonomic scope" value="Eukaryota"/>
</dbReference>
<keyword evidence="2" id="KW-1185">Reference proteome</keyword>